<evidence type="ECO:0000313" key="1">
    <source>
        <dbReference type="EMBL" id="BAF55555.1"/>
    </source>
</evidence>
<proteinExistence type="predicted"/>
<dbReference type="AlphaFoldDB" id="A0AB72VDV3"/>
<gene>
    <name evidence="1" type="ordered locus">cgR_2544</name>
</gene>
<dbReference type="EMBL" id="AP009044">
    <property type="protein sequence ID" value="BAF55555.1"/>
    <property type="molecule type" value="Genomic_DNA"/>
</dbReference>
<dbReference type="KEGG" id="cgt:cgR_2544"/>
<organism evidence="1">
    <name type="scientific">Corynebacterium glutamicum (strain R)</name>
    <dbReference type="NCBI Taxonomy" id="340322"/>
    <lineage>
        <taxon>Bacteria</taxon>
        <taxon>Bacillati</taxon>
        <taxon>Actinomycetota</taxon>
        <taxon>Actinomycetes</taxon>
        <taxon>Mycobacteriales</taxon>
        <taxon>Corynebacteriaceae</taxon>
        <taxon>Corynebacterium</taxon>
    </lineage>
</organism>
<protein>
    <submittedName>
        <fullName evidence="1">Uncharacterized protein</fullName>
    </submittedName>
</protein>
<dbReference type="Proteomes" id="UP000006698">
    <property type="component" value="Chromosome"/>
</dbReference>
<name>A0AB72VDV3_CORGB</name>
<accession>A0AB72VDV3</accession>
<sequence>MRSKGFALTNVSHACVPMPYLPSEKRSSNFTDVNSTTKRCAVELGKPLRRAISEAPNLAFSASKQCNTRMVRCNTVSPDEELAMPKV</sequence>
<reference evidence="1" key="1">
    <citation type="journal article" date="2007" name="Microbiology">
        <title>Comparative analysis of the Corynebacterium glutamicum group and complete genome sequence of strain R.</title>
        <authorList>
            <person name="Yukawa H."/>
            <person name="Omumasaba C.A."/>
            <person name="Nonaka H."/>
            <person name="Kos P."/>
            <person name="Okai N."/>
            <person name="Suzuki N."/>
            <person name="Suda M."/>
            <person name="Tsuge Y."/>
            <person name="Watanabe J."/>
            <person name="Ikeda Y."/>
            <person name="Vertes A.A."/>
            <person name="Inui M."/>
        </authorList>
    </citation>
    <scope>NUCLEOTIDE SEQUENCE</scope>
    <source>
        <strain evidence="1">R</strain>
    </source>
</reference>